<protein>
    <recommendedName>
        <fullName evidence="1">SnoaL-like domain-containing protein</fullName>
    </recommendedName>
</protein>
<evidence type="ECO:0000313" key="3">
    <source>
        <dbReference type="Proteomes" id="UP000007962"/>
    </source>
</evidence>
<sequence length="136" mass="15104">MTDAVTDAPTQQTAEAEVTAVVVAMYRALGDRAAFDAHLHPEITIWESDADALLHGLTALDELRDVRRERGADGPAPTSVGPEEIRADVWGDVAVVRYLLRATFPAPTADERFRVTDVLRREQTWRIVHHHAEKLA</sequence>
<evidence type="ECO:0000313" key="2">
    <source>
        <dbReference type="EMBL" id="ACQ78420.1"/>
    </source>
</evidence>
<evidence type="ECO:0000259" key="1">
    <source>
        <dbReference type="Pfam" id="PF13474"/>
    </source>
</evidence>
<dbReference type="Proteomes" id="UP000007962">
    <property type="component" value="Chromosome"/>
</dbReference>
<accession>C5BVI0</accession>
<dbReference type="EMBL" id="CP001618">
    <property type="protein sequence ID" value="ACQ78420.1"/>
    <property type="molecule type" value="Genomic_DNA"/>
</dbReference>
<dbReference type="HOGENOM" id="CLU_1893817_0_0_11"/>
<keyword evidence="3" id="KW-1185">Reference proteome</keyword>
<dbReference type="OrthoDB" id="1551077at2"/>
<dbReference type="STRING" id="471853.Bcav_0155"/>
<dbReference type="Gene3D" id="3.10.450.50">
    <property type="match status" value="1"/>
</dbReference>
<dbReference type="InterPro" id="IPR037401">
    <property type="entry name" value="SnoaL-like"/>
</dbReference>
<reference evidence="2 3" key="1">
    <citation type="journal article" date="2009" name="Stand. Genomic Sci.">
        <title>Complete genome sequence of Beutenbergia cavernae type strain (HKI 0122).</title>
        <authorList>
            <person name="Land M."/>
            <person name="Pukall R."/>
            <person name="Abt B."/>
            <person name="Goker M."/>
            <person name="Rohde M."/>
            <person name="Glavina Del Rio T."/>
            <person name="Tice H."/>
            <person name="Copeland A."/>
            <person name="Cheng J.F."/>
            <person name="Lucas S."/>
            <person name="Chen F."/>
            <person name="Nolan M."/>
            <person name="Bruce D."/>
            <person name="Goodwin L."/>
            <person name="Pitluck S."/>
            <person name="Ivanova N."/>
            <person name="Mavromatis K."/>
            <person name="Ovchinnikova G."/>
            <person name="Pati A."/>
            <person name="Chen A."/>
            <person name="Palaniappan K."/>
            <person name="Hauser L."/>
            <person name="Chang Y.J."/>
            <person name="Jefferies C.C."/>
            <person name="Saunders E."/>
            <person name="Brettin T."/>
            <person name="Detter J.C."/>
            <person name="Han C."/>
            <person name="Chain P."/>
            <person name="Bristow J."/>
            <person name="Eisen J.A."/>
            <person name="Markowitz V."/>
            <person name="Hugenholtz P."/>
            <person name="Kyrpides N.C."/>
            <person name="Klenk H.P."/>
            <person name="Lapidus A."/>
        </authorList>
    </citation>
    <scope>NUCLEOTIDE SEQUENCE [LARGE SCALE GENOMIC DNA]</scope>
    <source>
        <strain evidence="3">ATCC BAA-8 / DSM 12333 / NBRC 16432</strain>
    </source>
</reference>
<gene>
    <name evidence="2" type="ordered locus">Bcav_0155</name>
</gene>
<dbReference type="eggNOG" id="COG4319">
    <property type="taxonomic scope" value="Bacteria"/>
</dbReference>
<dbReference type="InterPro" id="IPR032710">
    <property type="entry name" value="NTF2-like_dom_sf"/>
</dbReference>
<dbReference type="RefSeq" id="WP_012725200.1">
    <property type="nucleotide sequence ID" value="NC_012669.1"/>
</dbReference>
<dbReference type="SUPFAM" id="SSF54427">
    <property type="entry name" value="NTF2-like"/>
    <property type="match status" value="1"/>
</dbReference>
<dbReference type="Pfam" id="PF13474">
    <property type="entry name" value="SnoaL_3"/>
    <property type="match status" value="1"/>
</dbReference>
<dbReference type="AlphaFoldDB" id="C5BVI0"/>
<feature type="domain" description="SnoaL-like" evidence="1">
    <location>
        <begin position="19"/>
        <end position="132"/>
    </location>
</feature>
<name>C5BVI0_BEUC1</name>
<proteinExistence type="predicted"/>
<organism evidence="2 3">
    <name type="scientific">Beutenbergia cavernae (strain ATCC BAA-8 / DSM 12333 / CCUG 43141 / JCM 11478 / NBRC 16432 / NCIMB 13614 / HKI 0122)</name>
    <dbReference type="NCBI Taxonomy" id="471853"/>
    <lineage>
        <taxon>Bacteria</taxon>
        <taxon>Bacillati</taxon>
        <taxon>Actinomycetota</taxon>
        <taxon>Actinomycetes</taxon>
        <taxon>Micrococcales</taxon>
        <taxon>Beutenbergiaceae</taxon>
        <taxon>Beutenbergia</taxon>
    </lineage>
</organism>
<dbReference type="KEGG" id="bcv:Bcav_0155"/>